<dbReference type="Gene3D" id="3.30.70.100">
    <property type="match status" value="1"/>
</dbReference>
<dbReference type="EMBL" id="MPTW01000001">
    <property type="protein sequence ID" value="OME74526.1"/>
    <property type="molecule type" value="Genomic_DNA"/>
</dbReference>
<reference evidence="2 4" key="1">
    <citation type="submission" date="2016-11" db="EMBL/GenBank/DDBJ databases">
        <title>Paenibacillus species isolates.</title>
        <authorList>
            <person name="Beno S.M."/>
        </authorList>
    </citation>
    <scope>NUCLEOTIDE SEQUENCE [LARGE SCALE GENOMIC DNA]</scope>
    <source>
        <strain evidence="2 4">FSL H7-0443</strain>
        <strain evidence="1 3">FSL R5-0923</strain>
    </source>
</reference>
<dbReference type="InterPro" id="IPR008000">
    <property type="entry name" value="Rham/fucose_mutarotase"/>
</dbReference>
<name>A0A1R0ZPF4_9BACL</name>
<sequence length="107" mass="12823">MTRYGSVIHVKDEKLEEYKSLHASVWPEVLDRLRKCNIKNYSIFYRDGYLFSYFEYTGDDYTADMAIMAEDPRTQEWWSLTDPCQYPVKSALEGEWWASMDEVFHLD</sequence>
<organism evidence="2 4">
    <name type="scientific">Paenibacillus odorifer</name>
    <dbReference type="NCBI Taxonomy" id="189426"/>
    <lineage>
        <taxon>Bacteria</taxon>
        <taxon>Bacillati</taxon>
        <taxon>Bacillota</taxon>
        <taxon>Bacilli</taxon>
        <taxon>Bacillales</taxon>
        <taxon>Paenibacillaceae</taxon>
        <taxon>Paenibacillus</taxon>
    </lineage>
</organism>
<proteinExistence type="predicted"/>
<dbReference type="PANTHER" id="PTHR34389">
    <property type="entry name" value="L-RHAMNOSE MUTAROTASE"/>
    <property type="match status" value="1"/>
</dbReference>
<dbReference type="Pfam" id="PF05336">
    <property type="entry name" value="rhaM"/>
    <property type="match status" value="1"/>
</dbReference>
<dbReference type="Proteomes" id="UP000187425">
    <property type="component" value="Unassembled WGS sequence"/>
</dbReference>
<evidence type="ECO:0000313" key="4">
    <source>
        <dbReference type="Proteomes" id="UP000187425"/>
    </source>
</evidence>
<dbReference type="Proteomes" id="UP000187313">
    <property type="component" value="Unassembled WGS sequence"/>
</dbReference>
<dbReference type="AlphaFoldDB" id="A0A1R0ZPF4"/>
<keyword evidence="3" id="KW-1185">Reference proteome</keyword>
<evidence type="ECO:0000313" key="2">
    <source>
        <dbReference type="EMBL" id="OME74526.1"/>
    </source>
</evidence>
<dbReference type="InterPro" id="IPR011008">
    <property type="entry name" value="Dimeric_a/b-barrel"/>
</dbReference>
<comment type="caution">
    <text evidence="2">The sequence shown here is derived from an EMBL/GenBank/DDBJ whole genome shotgun (WGS) entry which is preliminary data.</text>
</comment>
<dbReference type="RefSeq" id="WP_076283077.1">
    <property type="nucleotide sequence ID" value="NZ_MPTD01000003.1"/>
</dbReference>
<dbReference type="OrthoDB" id="9799608at2"/>
<gene>
    <name evidence="1" type="ORF">BSK51_05370</name>
    <name evidence="2" type="ORF">BSK65_02255</name>
</gene>
<dbReference type="SUPFAM" id="SSF54909">
    <property type="entry name" value="Dimeric alpha+beta barrel"/>
    <property type="match status" value="1"/>
</dbReference>
<accession>A0A1R0ZPF4</accession>
<dbReference type="EMBL" id="MPTD01000003">
    <property type="protein sequence ID" value="OMD54513.1"/>
    <property type="molecule type" value="Genomic_DNA"/>
</dbReference>
<evidence type="ECO:0000313" key="1">
    <source>
        <dbReference type="EMBL" id="OMD54513.1"/>
    </source>
</evidence>
<protein>
    <submittedName>
        <fullName evidence="2">L-rhamnose 1-epimerase</fullName>
    </submittedName>
</protein>
<evidence type="ECO:0000313" key="3">
    <source>
        <dbReference type="Proteomes" id="UP000187313"/>
    </source>
</evidence>
<dbReference type="PANTHER" id="PTHR34389:SF2">
    <property type="entry name" value="L-RHAMNOSE MUTAROTASE"/>
    <property type="match status" value="1"/>
</dbReference>
<dbReference type="GO" id="GO:0016857">
    <property type="term" value="F:racemase and epimerase activity, acting on carbohydrates and derivatives"/>
    <property type="evidence" value="ECO:0007669"/>
    <property type="project" value="InterPro"/>
</dbReference>